<name>A0A919PLX2_9ACTN</name>
<dbReference type="Proteomes" id="UP000660611">
    <property type="component" value="Unassembled WGS sequence"/>
</dbReference>
<sequence length="148" mass="15232">MRRRALTASAVVVAVAVALVVTLNRGADGRDATPLATVTSYLRALSGNDRDALAALAEPSGRGRTAGEQAMIDDQLARYGGKPLVVASVAFVNALWATVGGACQAVFRGTIGGQASAFVIGMQVKPEGGWQVTFVDERFPAPDTPGCT</sequence>
<gene>
    <name evidence="1" type="ORF">Dsi01nite_051120</name>
</gene>
<dbReference type="RefSeq" id="WP_203848816.1">
    <property type="nucleotide sequence ID" value="NZ_BAAAVW010000017.1"/>
</dbReference>
<organism evidence="1 2">
    <name type="scientific">Dactylosporangium siamense</name>
    <dbReference type="NCBI Taxonomy" id="685454"/>
    <lineage>
        <taxon>Bacteria</taxon>
        <taxon>Bacillati</taxon>
        <taxon>Actinomycetota</taxon>
        <taxon>Actinomycetes</taxon>
        <taxon>Micromonosporales</taxon>
        <taxon>Micromonosporaceae</taxon>
        <taxon>Dactylosporangium</taxon>
    </lineage>
</organism>
<dbReference type="AlphaFoldDB" id="A0A919PLX2"/>
<reference evidence="1" key="1">
    <citation type="submission" date="2021-01" db="EMBL/GenBank/DDBJ databases">
        <title>Whole genome shotgun sequence of Dactylosporangium siamense NBRC 106093.</title>
        <authorList>
            <person name="Komaki H."/>
            <person name="Tamura T."/>
        </authorList>
    </citation>
    <scope>NUCLEOTIDE SEQUENCE</scope>
    <source>
        <strain evidence="1">NBRC 106093</strain>
    </source>
</reference>
<evidence type="ECO:0000313" key="1">
    <source>
        <dbReference type="EMBL" id="GIG47071.1"/>
    </source>
</evidence>
<keyword evidence="2" id="KW-1185">Reference proteome</keyword>
<accession>A0A919PLX2</accession>
<protein>
    <submittedName>
        <fullName evidence="1">Uncharacterized protein</fullName>
    </submittedName>
</protein>
<evidence type="ECO:0000313" key="2">
    <source>
        <dbReference type="Proteomes" id="UP000660611"/>
    </source>
</evidence>
<proteinExistence type="predicted"/>
<comment type="caution">
    <text evidence="1">The sequence shown here is derived from an EMBL/GenBank/DDBJ whole genome shotgun (WGS) entry which is preliminary data.</text>
</comment>
<dbReference type="EMBL" id="BONQ01000081">
    <property type="protein sequence ID" value="GIG47071.1"/>
    <property type="molecule type" value="Genomic_DNA"/>
</dbReference>